<keyword evidence="3" id="KW-0472">Membrane</keyword>
<feature type="compositionally biased region" description="Low complexity" evidence="2">
    <location>
        <begin position="50"/>
        <end position="59"/>
    </location>
</feature>
<evidence type="ECO:0000256" key="1">
    <source>
        <dbReference type="SAM" id="Coils"/>
    </source>
</evidence>
<keyword evidence="3" id="KW-1133">Transmembrane helix</keyword>
<feature type="compositionally biased region" description="Basic residues" evidence="2">
    <location>
        <begin position="584"/>
        <end position="610"/>
    </location>
</feature>
<dbReference type="InterPro" id="IPR018823">
    <property type="entry name" value="ArAE_2_N"/>
</dbReference>
<gene>
    <name evidence="6" type="primary">SPAC57A7.05_0</name>
    <name evidence="6" type="ORF">LOC62_02G002422</name>
</gene>
<feature type="compositionally biased region" description="Basic and acidic residues" evidence="2">
    <location>
        <begin position="380"/>
        <end position="390"/>
    </location>
</feature>
<dbReference type="RefSeq" id="XP_062624915.1">
    <property type="nucleotide sequence ID" value="XM_062768931.1"/>
</dbReference>
<evidence type="ECO:0000259" key="5">
    <source>
        <dbReference type="Pfam" id="PF10337"/>
    </source>
</evidence>
<feature type="transmembrane region" description="Helical" evidence="3">
    <location>
        <begin position="314"/>
        <end position="337"/>
    </location>
</feature>
<feature type="transmembrane region" description="Helical" evidence="3">
    <location>
        <begin position="969"/>
        <end position="987"/>
    </location>
</feature>
<name>A0AAF1BP53_9TREE</name>
<protein>
    <submittedName>
        <fullName evidence="6">Purtative protein</fullName>
    </submittedName>
</protein>
<feature type="compositionally biased region" description="Low complexity" evidence="2">
    <location>
        <begin position="513"/>
        <end position="524"/>
    </location>
</feature>
<feature type="compositionally biased region" description="Acidic residues" evidence="2">
    <location>
        <begin position="800"/>
        <end position="819"/>
    </location>
</feature>
<feature type="coiled-coil region" evidence="1">
    <location>
        <begin position="1058"/>
        <end position="1090"/>
    </location>
</feature>
<reference evidence="6" key="1">
    <citation type="submission" date="2023-10" db="EMBL/GenBank/DDBJ databases">
        <authorList>
            <person name="Noh H."/>
        </authorList>
    </citation>
    <scope>NUCLEOTIDE SEQUENCE</scope>
    <source>
        <strain evidence="6">DUCC4014</strain>
    </source>
</reference>
<organism evidence="6 7">
    <name type="scientific">Vanrija pseudolonga</name>
    <dbReference type="NCBI Taxonomy" id="143232"/>
    <lineage>
        <taxon>Eukaryota</taxon>
        <taxon>Fungi</taxon>
        <taxon>Dikarya</taxon>
        <taxon>Basidiomycota</taxon>
        <taxon>Agaricomycotina</taxon>
        <taxon>Tremellomycetes</taxon>
        <taxon>Trichosporonales</taxon>
        <taxon>Trichosporonaceae</taxon>
        <taxon>Vanrija</taxon>
    </lineage>
</organism>
<evidence type="ECO:0000259" key="4">
    <source>
        <dbReference type="Pfam" id="PF10334"/>
    </source>
</evidence>
<evidence type="ECO:0000256" key="2">
    <source>
        <dbReference type="SAM" id="MobiDB-lite"/>
    </source>
</evidence>
<feature type="transmembrane region" description="Helical" evidence="3">
    <location>
        <begin position="862"/>
        <end position="879"/>
    </location>
</feature>
<feature type="transmembrane region" description="Helical" evidence="3">
    <location>
        <begin position="917"/>
        <end position="934"/>
    </location>
</feature>
<dbReference type="PANTHER" id="PTHR37994:SF1">
    <property type="entry name" value="ER TRANSPORTER 6TM N-TERMINAL DOMAIN-CONTAINING PROTEIN"/>
    <property type="match status" value="1"/>
</dbReference>
<dbReference type="InterPro" id="IPR018820">
    <property type="entry name" value="BRE4-related_DUF2421"/>
</dbReference>
<sequence>MPEAHPLQPLNGAAAPVIQVTGEHESVRPGHHHATFVVGGDDEDVGGRASSLRSSRRSLNGQAAATQDKDKEKRNGTGTGNGAGNPPAPKDAAPTTPPKPPSAISKTYDKLMKTKYFSWIKPKLNFNSIKIVIRVAISMWLGFVLMMIHPVGFEMGPAAFLVLITTSLIPPWQSFVQVVDTIFNLVLYSCLSWCWVRAGCGDDVDLDKICIACVIAHATRHPTDPAKIAAAEAKFAYITNPTLRDLKMVTHATYLQAKPAIVSAVFLAFGTGLALWWKVRTAPSAATMPLVIACIIMDVGLTLVPMYPTAFYKIGWIPIQPIFIQAAIGLVCALFIFPQSASHQFRTKFAGVVDPLHKAVQQIETLFSEASHMNTFAVSEESKEGGKPAEGDPSARNVSFDAARGDRVRDSATDEKLKAWGDRSAAIRQVLLGSLAGVPPLAAQARYLPIDISFGRLSGKDLTEIYPLLSAMQARASGLSFFFNAIVNNVRHTHLDSAGFSAKVALEAHDSSRPPSRAPSRPASVRNIPSSRDLVDHSDTENGPHTPGAANGSGHVTPTQDGDDTRPDKDAKDENALMKRLHKHVKHGHRSHGHHHSHGHHGHGHGHKGSHMSLLEHLHKAQQPVGVYESQRYMDVERVEDRELDRVLEGMELLSKGSLPIAKALSEGLAAGSAWCHASDRRRFAGDLELKRCISELEVELKRYKMLRPDVIKPFAHLFDPSHLSEDKTTVHHKGLFYCFVAQYHIIEFGEALHAFLAMLSNKDDLRVKRRLWLPSPWALLAQFGIDWWKPKAKGAASDATEEEESEGLDASLDDDEEQVHDQLGEARRRNPDYMPWKSTPLILISKLTNVSDVLTSRSGMFFFKAAILSLLTSMPAYFHSTAAWYYDNRGIWATIMAQLTLAVFSGETLASWGSRLIASFFGGCIGLAAWYTGSGHGDGNPYGLGAVCAVVFPLVVFYRLYYPAPVTAIVFAASVSLVSYLNGHLFRLTNASWGWEVGWLRFVCVVVGITSAWFFSYLPPAYSARFATRQSYARSIGATGRILCDILSAANDPHPYVDETQNERTRQEIQRARAKLAKLKHRHHDATKEYTIRGRWPEKSYAGLLMTLEELVSLLMQFNHVLPQMDPHWRRSLLIRTRMSDPLFLGDVLAVISMSMAAMRAGTPLPQITPGPLIVKYHQSKHKGFVVPQDPGERHEDIPTHVTVEVLQGEQYMRYALGVATVYAIMSRLDGLVAVCKTLLGENFHISNLRFGESA</sequence>
<dbReference type="GeneID" id="87805670"/>
<dbReference type="Pfam" id="PF10337">
    <property type="entry name" value="ArAE_2_N"/>
    <property type="match status" value="1"/>
</dbReference>
<feature type="domain" description="Putative ER transporter 6TM N-terminal" evidence="5">
    <location>
        <begin position="118"/>
        <end position="514"/>
    </location>
</feature>
<dbReference type="Proteomes" id="UP000827549">
    <property type="component" value="Chromosome 2"/>
</dbReference>
<feature type="transmembrane region" description="Helical" evidence="3">
    <location>
        <begin position="131"/>
        <end position="153"/>
    </location>
</feature>
<keyword evidence="3" id="KW-0812">Transmembrane</keyword>
<dbReference type="PANTHER" id="PTHR37994">
    <property type="entry name" value="ARAE_2_N DOMAIN-CONTAINING PROTEIN-RELATED"/>
    <property type="match status" value="1"/>
</dbReference>
<evidence type="ECO:0000256" key="3">
    <source>
        <dbReference type="SAM" id="Phobius"/>
    </source>
</evidence>
<feature type="compositionally biased region" description="Basic and acidic residues" evidence="2">
    <location>
        <begin position="533"/>
        <end position="542"/>
    </location>
</feature>
<feature type="transmembrane region" description="Helical" evidence="3">
    <location>
        <begin position="260"/>
        <end position="277"/>
    </location>
</feature>
<feature type="region of interest" description="Disordered" evidence="2">
    <location>
        <begin position="584"/>
        <end position="611"/>
    </location>
</feature>
<feature type="region of interest" description="Disordered" evidence="2">
    <location>
        <begin position="378"/>
        <end position="398"/>
    </location>
</feature>
<evidence type="ECO:0000313" key="7">
    <source>
        <dbReference type="Proteomes" id="UP000827549"/>
    </source>
</evidence>
<feature type="region of interest" description="Disordered" evidence="2">
    <location>
        <begin position="35"/>
        <end position="104"/>
    </location>
</feature>
<feature type="region of interest" description="Disordered" evidence="2">
    <location>
        <begin position="797"/>
        <end position="822"/>
    </location>
</feature>
<proteinExistence type="predicted"/>
<evidence type="ECO:0000313" key="6">
    <source>
        <dbReference type="EMBL" id="WOO78883.1"/>
    </source>
</evidence>
<keyword evidence="7" id="KW-1185">Reference proteome</keyword>
<dbReference type="Pfam" id="PF10334">
    <property type="entry name" value="BRE4"/>
    <property type="match status" value="1"/>
</dbReference>
<feature type="transmembrane region" description="Helical" evidence="3">
    <location>
        <begin position="999"/>
        <end position="1019"/>
    </location>
</feature>
<accession>A0AAF1BP53</accession>
<feature type="domain" description="DUF2421" evidence="4">
    <location>
        <begin position="1020"/>
        <end position="1245"/>
    </location>
</feature>
<feature type="region of interest" description="Disordered" evidence="2">
    <location>
        <begin position="509"/>
        <end position="571"/>
    </location>
</feature>
<dbReference type="AlphaFoldDB" id="A0AAF1BP53"/>
<feature type="transmembrane region" description="Helical" evidence="3">
    <location>
        <begin position="940"/>
        <end position="962"/>
    </location>
</feature>
<keyword evidence="1" id="KW-0175">Coiled coil</keyword>
<feature type="transmembrane region" description="Helical" evidence="3">
    <location>
        <begin position="289"/>
        <end position="308"/>
    </location>
</feature>
<dbReference type="EMBL" id="CP086715">
    <property type="protein sequence ID" value="WOO78883.1"/>
    <property type="molecule type" value="Genomic_DNA"/>
</dbReference>